<comment type="caution">
    <text evidence="2">The sequence shown here is derived from an EMBL/GenBank/DDBJ whole genome shotgun (WGS) entry which is preliminary data.</text>
</comment>
<dbReference type="AlphaFoldDB" id="A0A2I0K8U4"/>
<proteinExistence type="predicted"/>
<dbReference type="EMBL" id="PGOL01000803">
    <property type="protein sequence ID" value="PKI64610.1"/>
    <property type="molecule type" value="Genomic_DNA"/>
</dbReference>
<name>A0A2I0K8U4_PUNGR</name>
<keyword evidence="3" id="KW-1185">Reference proteome</keyword>
<feature type="transmembrane region" description="Helical" evidence="1">
    <location>
        <begin position="78"/>
        <end position="99"/>
    </location>
</feature>
<evidence type="ECO:0000313" key="2">
    <source>
        <dbReference type="EMBL" id="PKI64610.1"/>
    </source>
</evidence>
<keyword evidence="1" id="KW-0812">Transmembrane</keyword>
<gene>
    <name evidence="2" type="ORF">CRG98_015042</name>
</gene>
<keyword evidence="1" id="KW-1133">Transmembrane helix</keyword>
<evidence type="ECO:0000313" key="3">
    <source>
        <dbReference type="Proteomes" id="UP000233551"/>
    </source>
</evidence>
<protein>
    <submittedName>
        <fullName evidence="2">Uncharacterized protein</fullName>
    </submittedName>
</protein>
<evidence type="ECO:0000256" key="1">
    <source>
        <dbReference type="SAM" id="Phobius"/>
    </source>
</evidence>
<sequence length="233" mass="26067">MCSARECPYPSEESSSSENEIVLEKIVLMVSSICSRAVSLGTCAAVRTLRSASRCGSELRSRASSEMWAGDLPICSTILYSLALMIFMNAFASSFRVLVHLARACHPRHAYLVFKIADTALVRPWDTIILVWLIVGDIYDEWGRRYAGPRDPTVSPTVVKGVTECTNMILATQMRILICQVKVRTRCLKYDLIAREELPVLEPRLCFAEPEKVQEYNGRFTVVRATVVEPTGL</sequence>
<reference evidence="2 3" key="1">
    <citation type="submission" date="2017-11" db="EMBL/GenBank/DDBJ databases">
        <title>De-novo sequencing of pomegranate (Punica granatum L.) genome.</title>
        <authorList>
            <person name="Akparov Z."/>
            <person name="Amiraslanov A."/>
            <person name="Hajiyeva S."/>
            <person name="Abbasov M."/>
            <person name="Kaur K."/>
            <person name="Hamwieh A."/>
            <person name="Solovyev V."/>
            <person name="Salamov A."/>
            <person name="Braich B."/>
            <person name="Kosarev P."/>
            <person name="Mahmoud A."/>
            <person name="Hajiyev E."/>
            <person name="Babayeva S."/>
            <person name="Izzatullayeva V."/>
            <person name="Mammadov A."/>
            <person name="Mammadov A."/>
            <person name="Sharifova S."/>
            <person name="Ojaghi J."/>
            <person name="Eynullazada K."/>
            <person name="Bayramov B."/>
            <person name="Abdulazimova A."/>
            <person name="Shahmuradov I."/>
        </authorList>
    </citation>
    <scope>NUCLEOTIDE SEQUENCE [LARGE SCALE GENOMIC DNA]</scope>
    <source>
        <strain evidence="3">cv. AG2017</strain>
        <tissue evidence="2">Leaf</tissue>
    </source>
</reference>
<keyword evidence="1" id="KW-0472">Membrane</keyword>
<organism evidence="2 3">
    <name type="scientific">Punica granatum</name>
    <name type="common">Pomegranate</name>
    <dbReference type="NCBI Taxonomy" id="22663"/>
    <lineage>
        <taxon>Eukaryota</taxon>
        <taxon>Viridiplantae</taxon>
        <taxon>Streptophyta</taxon>
        <taxon>Embryophyta</taxon>
        <taxon>Tracheophyta</taxon>
        <taxon>Spermatophyta</taxon>
        <taxon>Magnoliopsida</taxon>
        <taxon>eudicotyledons</taxon>
        <taxon>Gunneridae</taxon>
        <taxon>Pentapetalae</taxon>
        <taxon>rosids</taxon>
        <taxon>malvids</taxon>
        <taxon>Myrtales</taxon>
        <taxon>Lythraceae</taxon>
        <taxon>Punica</taxon>
    </lineage>
</organism>
<accession>A0A2I0K8U4</accession>
<dbReference type="Proteomes" id="UP000233551">
    <property type="component" value="Unassembled WGS sequence"/>
</dbReference>